<sequence length="305" mass="34586">MMETSYSTTSSSSRTSESEPHSSSSTSSPLPPSVLRLWRPTAQRNLRNQWFKLASFRNKWSSLSSSGRSQATSLVNSLLSQRYMPNMDLGVLSVMPGIRKKACFKLSKQQELLRSKLLSTYKDMVAVVSDIFNTTRAMRCFFKGENNSPLLQFSSFSEDKSDSGDGGGISVFSFLSIASHEKLAEELVQMFRWELCLKRLLIIELLSIGHDISQGNQLNWSNELYAGEFDHLQNCNLYCEESCEPVPPRLRNGKSDMEALKFDNQPKPEVLQVYLTTWFAEVNIDTNRVDEIFAVVGEEMHLTLF</sequence>
<dbReference type="AlphaFoldDB" id="A0AAE1JH68"/>
<comment type="caution">
    <text evidence="2">The sequence shown here is derived from an EMBL/GenBank/DDBJ whole genome shotgun (WGS) entry which is preliminary data.</text>
</comment>
<dbReference type="PANTHER" id="PTHR15827:SF2">
    <property type="entry name" value="CYCLIN-DEPENDENT KINASE 2-INTERACTING PROTEIN"/>
    <property type="match status" value="1"/>
</dbReference>
<feature type="region of interest" description="Disordered" evidence="1">
    <location>
        <begin position="1"/>
        <end position="34"/>
    </location>
</feature>
<gene>
    <name evidence="2" type="ORF">QN277_022603</name>
</gene>
<protein>
    <submittedName>
        <fullName evidence="2">Uncharacterized protein</fullName>
    </submittedName>
</protein>
<evidence type="ECO:0000256" key="1">
    <source>
        <dbReference type="SAM" id="MobiDB-lite"/>
    </source>
</evidence>
<proteinExistence type="predicted"/>
<reference evidence="2" key="1">
    <citation type="submission" date="2023-10" db="EMBL/GenBank/DDBJ databases">
        <title>Chromosome-level genome of the transformable northern wattle, Acacia crassicarpa.</title>
        <authorList>
            <person name="Massaro I."/>
            <person name="Sinha N.R."/>
            <person name="Poethig S."/>
            <person name="Leichty A.R."/>
        </authorList>
    </citation>
    <scope>NUCLEOTIDE SEQUENCE</scope>
    <source>
        <strain evidence="2">Acra3RX</strain>
        <tissue evidence="2">Leaf</tissue>
    </source>
</reference>
<name>A0AAE1JH68_9FABA</name>
<keyword evidence="3" id="KW-1185">Reference proteome</keyword>
<organism evidence="2 3">
    <name type="scientific">Acacia crassicarpa</name>
    <name type="common">northern wattle</name>
    <dbReference type="NCBI Taxonomy" id="499986"/>
    <lineage>
        <taxon>Eukaryota</taxon>
        <taxon>Viridiplantae</taxon>
        <taxon>Streptophyta</taxon>
        <taxon>Embryophyta</taxon>
        <taxon>Tracheophyta</taxon>
        <taxon>Spermatophyta</taxon>
        <taxon>Magnoliopsida</taxon>
        <taxon>eudicotyledons</taxon>
        <taxon>Gunneridae</taxon>
        <taxon>Pentapetalae</taxon>
        <taxon>rosids</taxon>
        <taxon>fabids</taxon>
        <taxon>Fabales</taxon>
        <taxon>Fabaceae</taxon>
        <taxon>Caesalpinioideae</taxon>
        <taxon>mimosoid clade</taxon>
        <taxon>Acacieae</taxon>
        <taxon>Acacia</taxon>
    </lineage>
</organism>
<dbReference type="EMBL" id="JAWXYG010000006">
    <property type="protein sequence ID" value="KAK4269448.1"/>
    <property type="molecule type" value="Genomic_DNA"/>
</dbReference>
<dbReference type="Proteomes" id="UP001293593">
    <property type="component" value="Unassembled WGS sequence"/>
</dbReference>
<evidence type="ECO:0000313" key="3">
    <source>
        <dbReference type="Proteomes" id="UP001293593"/>
    </source>
</evidence>
<evidence type="ECO:0000313" key="2">
    <source>
        <dbReference type="EMBL" id="KAK4269448.1"/>
    </source>
</evidence>
<dbReference type="PANTHER" id="PTHR15827">
    <property type="entry name" value="CYCLIN-DEPENDENT KINASE 2-INTERACTING PROTEIN"/>
    <property type="match status" value="1"/>
</dbReference>
<accession>A0AAE1JH68</accession>
<feature type="compositionally biased region" description="Low complexity" evidence="1">
    <location>
        <begin position="1"/>
        <end position="28"/>
    </location>
</feature>